<dbReference type="Pfam" id="PF01453">
    <property type="entry name" value="B_lectin"/>
    <property type="match status" value="1"/>
</dbReference>
<keyword evidence="2" id="KW-0325">Glycoprotein</keyword>
<dbReference type="PANTHER" id="PTHR32444">
    <property type="entry name" value="BULB-TYPE LECTIN DOMAIN-CONTAINING PROTEIN"/>
    <property type="match status" value="1"/>
</dbReference>
<organism evidence="4">
    <name type="scientific">Sesamum latifolium</name>
    <dbReference type="NCBI Taxonomy" id="2727402"/>
    <lineage>
        <taxon>Eukaryota</taxon>
        <taxon>Viridiplantae</taxon>
        <taxon>Streptophyta</taxon>
        <taxon>Embryophyta</taxon>
        <taxon>Tracheophyta</taxon>
        <taxon>Spermatophyta</taxon>
        <taxon>Magnoliopsida</taxon>
        <taxon>eudicotyledons</taxon>
        <taxon>Gunneridae</taxon>
        <taxon>Pentapetalae</taxon>
        <taxon>asterids</taxon>
        <taxon>lamiids</taxon>
        <taxon>Lamiales</taxon>
        <taxon>Pedaliaceae</taxon>
        <taxon>Sesamum</taxon>
    </lineage>
</organism>
<evidence type="ECO:0000313" key="4">
    <source>
        <dbReference type="EMBL" id="KAL0442856.1"/>
    </source>
</evidence>
<comment type="caution">
    <text evidence="4">The sequence shown here is derived from an EMBL/GenBank/DDBJ whole genome shotgun (WGS) entry which is preliminary data.</text>
</comment>
<keyword evidence="4" id="KW-0808">Transferase</keyword>
<dbReference type="InterPro" id="IPR036426">
    <property type="entry name" value="Bulb-type_lectin_dom_sf"/>
</dbReference>
<dbReference type="AlphaFoldDB" id="A0AAW2WSI6"/>
<name>A0AAW2WSI6_9LAMI</name>
<reference evidence="4" key="1">
    <citation type="submission" date="2020-06" db="EMBL/GenBank/DDBJ databases">
        <authorList>
            <person name="Li T."/>
            <person name="Hu X."/>
            <person name="Zhang T."/>
            <person name="Song X."/>
            <person name="Zhang H."/>
            <person name="Dai N."/>
            <person name="Sheng W."/>
            <person name="Hou X."/>
            <person name="Wei L."/>
        </authorList>
    </citation>
    <scope>NUCLEOTIDE SEQUENCE</scope>
    <source>
        <strain evidence="4">KEN1</strain>
        <tissue evidence="4">Leaf</tissue>
    </source>
</reference>
<evidence type="ECO:0000256" key="1">
    <source>
        <dbReference type="ARBA" id="ARBA00022729"/>
    </source>
</evidence>
<dbReference type="CDD" id="cd00028">
    <property type="entry name" value="B_lectin"/>
    <property type="match status" value="1"/>
</dbReference>
<dbReference type="Gene3D" id="2.90.10.10">
    <property type="entry name" value="Bulb-type lectin domain"/>
    <property type="match status" value="1"/>
</dbReference>
<keyword evidence="4" id="KW-0418">Kinase</keyword>
<sequence length="156" mass="17438">MIGPKIIQRFVLQYVFLVLGFCLETDTISFGLSIKDPDTIISSGQVFKLGFFTPDNTTNRYLGVFYTVFEKTVVWVANRDKPLDDTSGTVSISDDGNLVLRNGNNEILWSTNATTSPMNNTSLQIQDTGNLVLRENATGTQYGTLFQYLLMFLCPQ</sequence>
<dbReference type="SMART" id="SM00108">
    <property type="entry name" value="B_lectin"/>
    <property type="match status" value="1"/>
</dbReference>
<accession>A0AAW2WSI6</accession>
<dbReference type="GO" id="GO:0016301">
    <property type="term" value="F:kinase activity"/>
    <property type="evidence" value="ECO:0007669"/>
    <property type="project" value="UniProtKB-KW"/>
</dbReference>
<dbReference type="EMBL" id="JACGWN010000007">
    <property type="protein sequence ID" value="KAL0442856.1"/>
    <property type="molecule type" value="Genomic_DNA"/>
</dbReference>
<dbReference type="PROSITE" id="PS50927">
    <property type="entry name" value="BULB_LECTIN"/>
    <property type="match status" value="1"/>
</dbReference>
<dbReference type="FunFam" id="2.90.10.10:FF:000001">
    <property type="entry name" value="G-type lectin S-receptor-like serine/threonine-protein kinase"/>
    <property type="match status" value="1"/>
</dbReference>
<feature type="domain" description="Bulb-type lectin" evidence="3">
    <location>
        <begin position="25"/>
        <end position="146"/>
    </location>
</feature>
<keyword evidence="1" id="KW-0732">Signal</keyword>
<dbReference type="PANTHER" id="PTHR32444:SF235">
    <property type="entry name" value="OS01G0783900 PROTEIN"/>
    <property type="match status" value="1"/>
</dbReference>
<proteinExistence type="predicted"/>
<reference evidence="4" key="2">
    <citation type="journal article" date="2024" name="Plant">
        <title>Genomic evolution and insights into agronomic trait innovations of Sesamum species.</title>
        <authorList>
            <person name="Miao H."/>
            <person name="Wang L."/>
            <person name="Qu L."/>
            <person name="Liu H."/>
            <person name="Sun Y."/>
            <person name="Le M."/>
            <person name="Wang Q."/>
            <person name="Wei S."/>
            <person name="Zheng Y."/>
            <person name="Lin W."/>
            <person name="Duan Y."/>
            <person name="Cao H."/>
            <person name="Xiong S."/>
            <person name="Wang X."/>
            <person name="Wei L."/>
            <person name="Li C."/>
            <person name="Ma Q."/>
            <person name="Ju M."/>
            <person name="Zhao R."/>
            <person name="Li G."/>
            <person name="Mu C."/>
            <person name="Tian Q."/>
            <person name="Mei H."/>
            <person name="Zhang T."/>
            <person name="Gao T."/>
            <person name="Zhang H."/>
        </authorList>
    </citation>
    <scope>NUCLEOTIDE SEQUENCE</scope>
    <source>
        <strain evidence="4">KEN1</strain>
    </source>
</reference>
<protein>
    <submittedName>
        <fullName evidence="4">G-type lectin S-receptor-like serine/threonine-protein kinase</fullName>
    </submittedName>
</protein>
<evidence type="ECO:0000259" key="3">
    <source>
        <dbReference type="PROSITE" id="PS50927"/>
    </source>
</evidence>
<gene>
    <name evidence="4" type="ORF">Slati_2008300</name>
</gene>
<evidence type="ECO:0000256" key="2">
    <source>
        <dbReference type="ARBA" id="ARBA00023180"/>
    </source>
</evidence>
<dbReference type="SUPFAM" id="SSF51110">
    <property type="entry name" value="alpha-D-mannose-specific plant lectins"/>
    <property type="match status" value="1"/>
</dbReference>
<dbReference type="InterPro" id="IPR001480">
    <property type="entry name" value="Bulb-type_lectin_dom"/>
</dbReference>